<evidence type="ECO:0000256" key="1">
    <source>
        <dbReference type="ARBA" id="ARBA00004141"/>
    </source>
</evidence>
<dbReference type="PANTHER" id="PTHR23051:SF0">
    <property type="entry name" value="SOLUTE CARRIER FAMILY 35 MEMBER F5"/>
    <property type="match status" value="1"/>
</dbReference>
<accession>A0ABQ8UX99</accession>
<gene>
    <name evidence="8" type="ORF">PAPYR_345</name>
</gene>
<dbReference type="SUPFAM" id="SSF103481">
    <property type="entry name" value="Multidrug resistance efflux transporter EmrE"/>
    <property type="match status" value="2"/>
</dbReference>
<feature type="transmembrane region" description="Helical" evidence="6">
    <location>
        <begin position="44"/>
        <end position="63"/>
    </location>
</feature>
<feature type="transmembrane region" description="Helical" evidence="6">
    <location>
        <begin position="186"/>
        <end position="204"/>
    </location>
</feature>
<keyword evidence="3 6" id="KW-1133">Transmembrane helix</keyword>
<evidence type="ECO:0000259" key="7">
    <source>
        <dbReference type="Pfam" id="PF03151"/>
    </source>
</evidence>
<proteinExistence type="predicted"/>
<feature type="transmembrane region" description="Helical" evidence="6">
    <location>
        <begin position="279"/>
        <end position="300"/>
    </location>
</feature>
<dbReference type="Gene3D" id="1.10.3730.20">
    <property type="match status" value="1"/>
</dbReference>
<keyword evidence="4 6" id="KW-0472">Membrane</keyword>
<feature type="domain" description="Sugar phosphate transporter" evidence="7">
    <location>
        <begin position="135"/>
        <end position="357"/>
    </location>
</feature>
<protein>
    <submittedName>
        <fullName evidence="8">Solute carrier family 35 member F5</fullName>
    </submittedName>
</protein>
<evidence type="ECO:0000256" key="2">
    <source>
        <dbReference type="ARBA" id="ARBA00022692"/>
    </source>
</evidence>
<dbReference type="Proteomes" id="UP001141327">
    <property type="component" value="Unassembled WGS sequence"/>
</dbReference>
<evidence type="ECO:0000313" key="9">
    <source>
        <dbReference type="Proteomes" id="UP001141327"/>
    </source>
</evidence>
<feature type="region of interest" description="Disordered" evidence="5">
    <location>
        <begin position="368"/>
        <end position="425"/>
    </location>
</feature>
<dbReference type="PANTHER" id="PTHR23051">
    <property type="entry name" value="SOLUTE CARRIER FAMILY 35, MEMBER F5"/>
    <property type="match status" value="1"/>
</dbReference>
<feature type="transmembrane region" description="Helical" evidence="6">
    <location>
        <begin position="216"/>
        <end position="237"/>
    </location>
</feature>
<keyword evidence="9" id="KW-1185">Reference proteome</keyword>
<reference evidence="8" key="1">
    <citation type="journal article" date="2022" name="bioRxiv">
        <title>Genomics of Preaxostyla Flagellates Illuminates Evolutionary Transitions and the Path Towards Mitochondrial Loss.</title>
        <authorList>
            <person name="Novak L.V.F."/>
            <person name="Treitli S.C."/>
            <person name="Pyrih J."/>
            <person name="Halakuc P."/>
            <person name="Pipaliya S.V."/>
            <person name="Vacek V."/>
            <person name="Brzon O."/>
            <person name="Soukal P."/>
            <person name="Eme L."/>
            <person name="Dacks J.B."/>
            <person name="Karnkowska A."/>
            <person name="Elias M."/>
            <person name="Hampl V."/>
        </authorList>
    </citation>
    <scope>NUCLEOTIDE SEQUENCE</scope>
    <source>
        <strain evidence="8">RCP-MX</strain>
    </source>
</reference>
<organism evidence="8 9">
    <name type="scientific">Paratrimastix pyriformis</name>
    <dbReference type="NCBI Taxonomy" id="342808"/>
    <lineage>
        <taxon>Eukaryota</taxon>
        <taxon>Metamonada</taxon>
        <taxon>Preaxostyla</taxon>
        <taxon>Paratrimastigidae</taxon>
        <taxon>Paratrimastix</taxon>
    </lineage>
</organism>
<keyword evidence="2 6" id="KW-0812">Transmembrane</keyword>
<sequence>MTAAGSKKRYFLGVVLLLTVVFIWVASSNLIQAIFHDSDYDHPFFLTNLDTSLFTLYLFGFFFSKQWRSRLQSSTRLQWRDSFQWLWCGCCHRQSTRNNDAMRVAMSPLPSDSPILRPPSQEQLMPFPKMAALSIIFAMLWFLQNWTFNISLDLTSVSSNSIISASGGLWAFLLSLLMLRERFSWFKLAGVLLCLGGVVVITLTDTGGGGGGPAPTLWGDVLALVSAITFGLYSVLLRKLLGDEKNVPMMLLFGLIGMWNMVLLWPMFLLLHYTGLEPFALPGWATLGYLLLNGVCSSLLSDWLWSLSVFYTSATASSVGLSLSIPLAMLGDFLFHGKQFTWLYLLGTALVIAGFVLVNVLVLPQPKPQPKPGAAPRADGTSGPRTDVSINAGDEAAAGEGEQRAPGEGDRDSTALLAPSLAAGT</sequence>
<comment type="caution">
    <text evidence="8">The sequence shown here is derived from an EMBL/GenBank/DDBJ whole genome shotgun (WGS) entry which is preliminary data.</text>
</comment>
<comment type="subcellular location">
    <subcellularLocation>
        <location evidence="1">Membrane</location>
        <topology evidence="1">Multi-pass membrane protein</topology>
    </subcellularLocation>
</comment>
<dbReference type="Pfam" id="PF03151">
    <property type="entry name" value="TPT"/>
    <property type="match status" value="1"/>
</dbReference>
<evidence type="ECO:0000313" key="8">
    <source>
        <dbReference type="EMBL" id="KAJ4463086.1"/>
    </source>
</evidence>
<feature type="transmembrane region" description="Helical" evidence="6">
    <location>
        <begin position="160"/>
        <end position="179"/>
    </location>
</feature>
<dbReference type="InterPro" id="IPR037185">
    <property type="entry name" value="EmrE-like"/>
</dbReference>
<dbReference type="InterPro" id="IPR004853">
    <property type="entry name" value="Sugar_P_trans_dom"/>
</dbReference>
<evidence type="ECO:0000256" key="4">
    <source>
        <dbReference type="ARBA" id="ARBA00023136"/>
    </source>
</evidence>
<feature type="transmembrane region" description="Helical" evidence="6">
    <location>
        <begin position="342"/>
        <end position="363"/>
    </location>
</feature>
<feature type="transmembrane region" description="Helical" evidence="6">
    <location>
        <begin position="307"/>
        <end position="330"/>
    </location>
</feature>
<feature type="compositionally biased region" description="Basic and acidic residues" evidence="5">
    <location>
        <begin position="401"/>
        <end position="413"/>
    </location>
</feature>
<evidence type="ECO:0000256" key="3">
    <source>
        <dbReference type="ARBA" id="ARBA00022989"/>
    </source>
</evidence>
<evidence type="ECO:0000256" key="5">
    <source>
        <dbReference type="SAM" id="MobiDB-lite"/>
    </source>
</evidence>
<feature type="transmembrane region" description="Helical" evidence="6">
    <location>
        <begin position="249"/>
        <end position="273"/>
    </location>
</feature>
<dbReference type="EMBL" id="JAPMOS010000001">
    <property type="protein sequence ID" value="KAJ4463086.1"/>
    <property type="molecule type" value="Genomic_DNA"/>
</dbReference>
<name>A0ABQ8UX99_9EUKA</name>
<feature type="transmembrane region" description="Helical" evidence="6">
    <location>
        <begin position="130"/>
        <end position="148"/>
    </location>
</feature>
<evidence type="ECO:0000256" key="6">
    <source>
        <dbReference type="SAM" id="Phobius"/>
    </source>
</evidence>